<dbReference type="Proteomes" id="UP001151760">
    <property type="component" value="Unassembled WGS sequence"/>
</dbReference>
<evidence type="ECO:0000313" key="2">
    <source>
        <dbReference type="EMBL" id="GJT74880.1"/>
    </source>
</evidence>
<evidence type="ECO:0000256" key="1">
    <source>
        <dbReference type="SAM" id="MobiDB-lite"/>
    </source>
</evidence>
<name>A0ABQ5GI25_9ASTR</name>
<reference evidence="2" key="2">
    <citation type="submission" date="2022-01" db="EMBL/GenBank/DDBJ databases">
        <authorList>
            <person name="Yamashiro T."/>
            <person name="Shiraishi A."/>
            <person name="Satake H."/>
            <person name="Nakayama K."/>
        </authorList>
    </citation>
    <scope>NUCLEOTIDE SEQUENCE</scope>
</reference>
<evidence type="ECO:0000313" key="3">
    <source>
        <dbReference type="Proteomes" id="UP001151760"/>
    </source>
</evidence>
<proteinExistence type="predicted"/>
<comment type="caution">
    <text evidence="2">The sequence shown here is derived from an EMBL/GenBank/DDBJ whole genome shotgun (WGS) entry which is preliminary data.</text>
</comment>
<keyword evidence="3" id="KW-1185">Reference proteome</keyword>
<protein>
    <submittedName>
        <fullName evidence="2">Uncharacterized protein</fullName>
    </submittedName>
</protein>
<accession>A0ABQ5GI25</accession>
<feature type="region of interest" description="Disordered" evidence="1">
    <location>
        <begin position="47"/>
        <end position="118"/>
    </location>
</feature>
<reference evidence="2" key="1">
    <citation type="journal article" date="2022" name="Int. J. Mol. Sci.">
        <title>Draft Genome of Tanacetum Coccineum: Genomic Comparison of Closely Related Tanacetum-Family Plants.</title>
        <authorList>
            <person name="Yamashiro T."/>
            <person name="Shiraishi A."/>
            <person name="Nakayama K."/>
            <person name="Satake H."/>
        </authorList>
    </citation>
    <scope>NUCLEOTIDE SEQUENCE</scope>
</reference>
<organism evidence="2 3">
    <name type="scientific">Tanacetum coccineum</name>
    <dbReference type="NCBI Taxonomy" id="301880"/>
    <lineage>
        <taxon>Eukaryota</taxon>
        <taxon>Viridiplantae</taxon>
        <taxon>Streptophyta</taxon>
        <taxon>Embryophyta</taxon>
        <taxon>Tracheophyta</taxon>
        <taxon>Spermatophyta</taxon>
        <taxon>Magnoliopsida</taxon>
        <taxon>eudicotyledons</taxon>
        <taxon>Gunneridae</taxon>
        <taxon>Pentapetalae</taxon>
        <taxon>asterids</taxon>
        <taxon>campanulids</taxon>
        <taxon>Asterales</taxon>
        <taxon>Asteraceae</taxon>
        <taxon>Asteroideae</taxon>
        <taxon>Anthemideae</taxon>
        <taxon>Anthemidinae</taxon>
        <taxon>Tanacetum</taxon>
    </lineage>
</organism>
<feature type="compositionally biased region" description="Basic and acidic residues" evidence="1">
    <location>
        <begin position="87"/>
        <end position="97"/>
    </location>
</feature>
<dbReference type="EMBL" id="BQNB010018479">
    <property type="protein sequence ID" value="GJT74880.1"/>
    <property type="molecule type" value="Genomic_DNA"/>
</dbReference>
<sequence length="192" mass="22174">MELKMKDPSAWIRPWVKEEKRQAKCEPTTGPKKERFSYVRHHKCIKSQPKYTRKSVQSKEPVFEVVDSNMPQDQAGNLGDNEDEPRDETASRSDWFKKPIPPKEPTDPDWNVSKTTKKGPTQTWLMNLAASNPTEKSLKDFDELMSTPIDFYSFVLNGLKIENLTQQILLGPAFRLLKGTRSIHLIFPNPFL</sequence>
<gene>
    <name evidence="2" type="ORF">Tco_1041605</name>
</gene>